<evidence type="ECO:0000313" key="2">
    <source>
        <dbReference type="Proteomes" id="UP000790347"/>
    </source>
</evidence>
<accession>A0A922IB97</accession>
<keyword evidence="2" id="KW-1185">Reference proteome</keyword>
<protein>
    <submittedName>
        <fullName evidence="1">Uncharacterized protein</fullName>
    </submittedName>
</protein>
<reference evidence="1" key="1">
    <citation type="submission" date="2013-05" db="EMBL/GenBank/DDBJ databases">
        <authorList>
            <person name="Yim A.K.Y."/>
            <person name="Chan T.F."/>
            <person name="Ji K.M."/>
            <person name="Liu X.Y."/>
            <person name="Zhou J.W."/>
            <person name="Li R.Q."/>
            <person name="Yang K.Y."/>
            <person name="Li J."/>
            <person name="Li M."/>
            <person name="Law P.T.W."/>
            <person name="Wu Y.L."/>
            <person name="Cai Z.L."/>
            <person name="Qin H."/>
            <person name="Bao Y."/>
            <person name="Leung R.K.K."/>
            <person name="Ng P.K.S."/>
            <person name="Zou J."/>
            <person name="Zhong X.J."/>
            <person name="Ran P.X."/>
            <person name="Zhong N.S."/>
            <person name="Liu Z.G."/>
            <person name="Tsui S.K.W."/>
        </authorList>
    </citation>
    <scope>NUCLEOTIDE SEQUENCE</scope>
    <source>
        <strain evidence="1">Derf</strain>
        <tissue evidence="1">Whole organism</tissue>
    </source>
</reference>
<evidence type="ECO:0000313" key="1">
    <source>
        <dbReference type="EMBL" id="KAH9527653.1"/>
    </source>
</evidence>
<dbReference type="EMBL" id="ASGP02000001">
    <property type="protein sequence ID" value="KAH9527653.1"/>
    <property type="molecule type" value="Genomic_DNA"/>
</dbReference>
<organism evidence="1 2">
    <name type="scientific">Dermatophagoides farinae</name>
    <name type="common">American house dust mite</name>
    <dbReference type="NCBI Taxonomy" id="6954"/>
    <lineage>
        <taxon>Eukaryota</taxon>
        <taxon>Metazoa</taxon>
        <taxon>Ecdysozoa</taxon>
        <taxon>Arthropoda</taxon>
        <taxon>Chelicerata</taxon>
        <taxon>Arachnida</taxon>
        <taxon>Acari</taxon>
        <taxon>Acariformes</taxon>
        <taxon>Sarcoptiformes</taxon>
        <taxon>Astigmata</taxon>
        <taxon>Psoroptidia</taxon>
        <taxon>Analgoidea</taxon>
        <taxon>Pyroglyphidae</taxon>
        <taxon>Dermatophagoidinae</taxon>
        <taxon>Dermatophagoides</taxon>
    </lineage>
</organism>
<gene>
    <name evidence="1" type="ORF">DERF_001660</name>
</gene>
<proteinExistence type="predicted"/>
<sequence length="51" mass="5852">MIQSLSPYAMCRWRMSNVIVPTTNSHIDNSFISHESAIHAGLYQCKHFTLN</sequence>
<dbReference type="Proteomes" id="UP000790347">
    <property type="component" value="Unassembled WGS sequence"/>
</dbReference>
<reference evidence="1" key="2">
    <citation type="journal article" date="2022" name="Res Sq">
        <title>Comparative Genomics Reveals Insights into the Divergent Evolution of Astigmatic Mites and Household Pest Adaptations.</title>
        <authorList>
            <person name="Xiong Q."/>
            <person name="Wan A.T.-Y."/>
            <person name="Liu X.-Y."/>
            <person name="Fung C.S.-H."/>
            <person name="Xiao X."/>
            <person name="Malainual N."/>
            <person name="Hou J."/>
            <person name="Wang L."/>
            <person name="Wang M."/>
            <person name="Yang K."/>
            <person name="Cui Y."/>
            <person name="Leung E."/>
            <person name="Nong W."/>
            <person name="Shin S.-K."/>
            <person name="Au S."/>
            <person name="Jeong K.Y."/>
            <person name="Chew F.T."/>
            <person name="Hui J."/>
            <person name="Leung T.F."/>
            <person name="Tungtrongchitr A."/>
            <person name="Zhong N."/>
            <person name="Liu Z."/>
            <person name="Tsui S."/>
        </authorList>
    </citation>
    <scope>NUCLEOTIDE SEQUENCE</scope>
    <source>
        <strain evidence="1">Derf</strain>
        <tissue evidence="1">Whole organism</tissue>
    </source>
</reference>
<dbReference type="AlphaFoldDB" id="A0A922IB97"/>
<comment type="caution">
    <text evidence="1">The sequence shown here is derived from an EMBL/GenBank/DDBJ whole genome shotgun (WGS) entry which is preliminary data.</text>
</comment>
<name>A0A922IB97_DERFA</name>